<feature type="domain" description="HTH cro/C1-type" evidence="1">
    <location>
        <begin position="10"/>
        <end position="64"/>
    </location>
</feature>
<proteinExistence type="predicted"/>
<dbReference type="Proteomes" id="UP000319728">
    <property type="component" value="Unassembled WGS sequence"/>
</dbReference>
<organism evidence="2 3">
    <name type="scientific">Micromonospora sagamiensis</name>
    <dbReference type="NCBI Taxonomy" id="47875"/>
    <lineage>
        <taxon>Bacteria</taxon>
        <taxon>Bacillati</taxon>
        <taxon>Actinomycetota</taxon>
        <taxon>Actinomycetes</taxon>
        <taxon>Micromonosporales</taxon>
        <taxon>Micromonosporaceae</taxon>
        <taxon>Micromonospora</taxon>
    </lineage>
</organism>
<evidence type="ECO:0000313" key="2">
    <source>
        <dbReference type="EMBL" id="TWJ30928.1"/>
    </source>
</evidence>
<dbReference type="RefSeq" id="WP_377464247.1">
    <property type="nucleotide sequence ID" value="NZ_JBHMCB010000001.1"/>
</dbReference>
<gene>
    <name evidence="2" type="ORF">JD81_04477</name>
</gene>
<dbReference type="SUPFAM" id="SSF47413">
    <property type="entry name" value="lambda repressor-like DNA-binding domains"/>
    <property type="match status" value="1"/>
</dbReference>
<dbReference type="GO" id="GO:0003677">
    <property type="term" value="F:DNA binding"/>
    <property type="evidence" value="ECO:0007669"/>
    <property type="project" value="InterPro"/>
</dbReference>
<dbReference type="AlphaFoldDB" id="A0A562WL62"/>
<dbReference type="CDD" id="cd00093">
    <property type="entry name" value="HTH_XRE"/>
    <property type="match status" value="1"/>
</dbReference>
<dbReference type="InterPro" id="IPR010982">
    <property type="entry name" value="Lambda_DNA-bd_dom_sf"/>
</dbReference>
<dbReference type="SMART" id="SM00530">
    <property type="entry name" value="HTH_XRE"/>
    <property type="match status" value="2"/>
</dbReference>
<sequence>MEEPSTFGAQLMRLVELRGIDVGALARRTSVSQAEITSVLKGDEPAPSLVRRLALALDLHASDLFVVAGMQVPDDLAPLDPTAASAVGWLSWELTYLPRAAPDLHELIRAMPQQPRPPGPPPSTPPYRRYPNGAGSLVLRLLHNRNLNWLGAAKYLFGIGRRDMLSASTIGMIGHGRKTLTPELLAGFAAFLDISPHDLHALTGIDLASAGRPVHPDAAEVAALIWNARRLTADQLRQLQDRARAMRHERADELEPHLRCGCPGHT</sequence>
<feature type="domain" description="HTH cro/C1-type" evidence="1">
    <location>
        <begin position="137"/>
        <end position="199"/>
    </location>
</feature>
<comment type="caution">
    <text evidence="2">The sequence shown here is derived from an EMBL/GenBank/DDBJ whole genome shotgun (WGS) entry which is preliminary data.</text>
</comment>
<name>A0A562WL62_9ACTN</name>
<dbReference type="InterPro" id="IPR001387">
    <property type="entry name" value="Cro/C1-type_HTH"/>
</dbReference>
<evidence type="ECO:0000259" key="1">
    <source>
        <dbReference type="SMART" id="SM00530"/>
    </source>
</evidence>
<evidence type="ECO:0000313" key="3">
    <source>
        <dbReference type="Proteomes" id="UP000319728"/>
    </source>
</evidence>
<protein>
    <recommendedName>
        <fullName evidence="1">HTH cro/C1-type domain-containing protein</fullName>
    </recommendedName>
</protein>
<reference evidence="2 3" key="1">
    <citation type="submission" date="2019-07" db="EMBL/GenBank/DDBJ databases">
        <title>R&amp;d 2014.</title>
        <authorList>
            <person name="Klenk H.-P."/>
        </authorList>
    </citation>
    <scope>NUCLEOTIDE SEQUENCE [LARGE SCALE GENOMIC DNA]</scope>
    <source>
        <strain evidence="2 3">DSM 43912</strain>
    </source>
</reference>
<accession>A0A562WL62</accession>
<keyword evidence="3" id="KW-1185">Reference proteome</keyword>
<dbReference type="EMBL" id="VLLP01000001">
    <property type="protein sequence ID" value="TWJ30928.1"/>
    <property type="molecule type" value="Genomic_DNA"/>
</dbReference>